<evidence type="ECO:0000256" key="3">
    <source>
        <dbReference type="ARBA" id="ARBA00022840"/>
    </source>
</evidence>
<dbReference type="PROSITE" id="PS50893">
    <property type="entry name" value="ABC_TRANSPORTER_2"/>
    <property type="match status" value="2"/>
</dbReference>
<evidence type="ECO:0000256" key="2">
    <source>
        <dbReference type="ARBA" id="ARBA00022741"/>
    </source>
</evidence>
<accession>A0A662ZDS8</accession>
<dbReference type="OrthoDB" id="9805029at2"/>
<evidence type="ECO:0000256" key="1">
    <source>
        <dbReference type="ARBA" id="ARBA00022448"/>
    </source>
</evidence>
<dbReference type="GO" id="GO:0016887">
    <property type="term" value="F:ATP hydrolysis activity"/>
    <property type="evidence" value="ECO:0007669"/>
    <property type="project" value="InterPro"/>
</dbReference>
<dbReference type="InterPro" id="IPR003593">
    <property type="entry name" value="AAA+_ATPase"/>
</dbReference>
<dbReference type="PANTHER" id="PTHR43553:SF3">
    <property type="entry name" value="ABC TRANSPORTER ATP-BINDING PROTEIN MODF"/>
    <property type="match status" value="1"/>
</dbReference>
<dbReference type="AlphaFoldDB" id="A0A662ZDS8"/>
<dbReference type="RefSeq" id="WP_093139766.1">
    <property type="nucleotide sequence ID" value="NZ_FOXF01000001.1"/>
</dbReference>
<evidence type="ECO:0000259" key="4">
    <source>
        <dbReference type="PROSITE" id="PS50893"/>
    </source>
</evidence>
<dbReference type="InterPro" id="IPR050095">
    <property type="entry name" value="ECF_ABC_transporter_ATP-bd"/>
</dbReference>
<proteinExistence type="predicted"/>
<reference evidence="5 6" key="1">
    <citation type="submission" date="2016-10" db="EMBL/GenBank/DDBJ databases">
        <authorList>
            <person name="Varghese N."/>
            <person name="Submissions S."/>
        </authorList>
    </citation>
    <scope>NUCLEOTIDE SEQUENCE [LARGE SCALE GENOMIC DNA]</scope>
    <source>
        <strain evidence="5 6">DSM 1361</strain>
    </source>
</reference>
<keyword evidence="3 5" id="KW-0067">ATP-binding</keyword>
<dbReference type="NCBIfam" id="NF008186">
    <property type="entry name" value="PRK10938.1"/>
    <property type="match status" value="1"/>
</dbReference>
<sequence length="482" mass="54831">MYSWKDCIFLTKDGQAHFILKNLTLEDHCFCTIIGQNGSGKTLFAKSICGELKNTSGTVPESISVANISFEKQMEFIEEDFNRRNSDTESDLVGYTPMEMFLRVNEDKRVISSLCETLHFSYALNRSYHKLSSGEGRKALIIEALLKNPELIVLDSPFDGLDVKTREDLQQMLIDIYNQGKSIVVTVNRFDEISPMCQKLGLIMDKELVKFGDKDEILNNSEVKQLTHYEKLPKIYSLPEVPEDCRDTLDRSIPIAVLKDVTVQYEDHVILNRLNWTINPYEHWQISGPNGCGKSTLLSLITGDNPQGYSNDLTLFGIRRGSGETIWDIKKHIGYVSPSFHLDYRVSCSIINVILSGYFDTIGLYEQPGDKKISLALQWLKILGLKEQANNSFKSLSYGQQRLVLIVRALVKQPPLLILDEPLQGLDSLSRELVRRFVEFLMKNGETQILFVSHHADDAPRGITHHLVFKDNGTRTFDVEIK</sequence>
<dbReference type="FunFam" id="3.40.50.300:FF:000866">
    <property type="entry name" value="Molybdate ABC transporter ATP-binding protein ModF"/>
    <property type="match status" value="1"/>
</dbReference>
<name>A0A662ZDS8_9GAMM</name>
<evidence type="ECO:0000313" key="5">
    <source>
        <dbReference type="EMBL" id="SFO96223.1"/>
    </source>
</evidence>
<dbReference type="InterPro" id="IPR027417">
    <property type="entry name" value="P-loop_NTPase"/>
</dbReference>
<dbReference type="InterPro" id="IPR017871">
    <property type="entry name" value="ABC_transporter-like_CS"/>
</dbReference>
<dbReference type="SMART" id="SM00382">
    <property type="entry name" value="AAA"/>
    <property type="match status" value="2"/>
</dbReference>
<organism evidence="5 6">
    <name type="scientific">Ruminobacter amylophilus</name>
    <dbReference type="NCBI Taxonomy" id="867"/>
    <lineage>
        <taxon>Bacteria</taxon>
        <taxon>Pseudomonadati</taxon>
        <taxon>Pseudomonadota</taxon>
        <taxon>Gammaproteobacteria</taxon>
        <taxon>Aeromonadales</taxon>
        <taxon>Succinivibrionaceae</taxon>
        <taxon>Ruminobacter</taxon>
    </lineage>
</organism>
<evidence type="ECO:0000313" key="6">
    <source>
        <dbReference type="Proteomes" id="UP000243745"/>
    </source>
</evidence>
<dbReference type="EMBL" id="FOXF01000001">
    <property type="protein sequence ID" value="SFO96223.1"/>
    <property type="molecule type" value="Genomic_DNA"/>
</dbReference>
<protein>
    <submittedName>
        <fullName evidence="5">Molybdate transport system ATP-binding protein</fullName>
    </submittedName>
</protein>
<dbReference type="PANTHER" id="PTHR43553">
    <property type="entry name" value="HEAVY METAL TRANSPORTER"/>
    <property type="match status" value="1"/>
</dbReference>
<dbReference type="Gene3D" id="3.40.50.300">
    <property type="entry name" value="P-loop containing nucleotide triphosphate hydrolases"/>
    <property type="match status" value="2"/>
</dbReference>
<dbReference type="PROSITE" id="PS00211">
    <property type="entry name" value="ABC_TRANSPORTER_1"/>
    <property type="match status" value="1"/>
</dbReference>
<dbReference type="Proteomes" id="UP000243745">
    <property type="component" value="Unassembled WGS sequence"/>
</dbReference>
<feature type="domain" description="ABC transporter" evidence="4">
    <location>
        <begin position="2"/>
        <end position="230"/>
    </location>
</feature>
<dbReference type="Pfam" id="PF00005">
    <property type="entry name" value="ABC_tran"/>
    <property type="match status" value="2"/>
</dbReference>
<dbReference type="GO" id="GO:0043190">
    <property type="term" value="C:ATP-binding cassette (ABC) transporter complex"/>
    <property type="evidence" value="ECO:0007669"/>
    <property type="project" value="TreeGrafter"/>
</dbReference>
<feature type="domain" description="ABC transporter" evidence="4">
    <location>
        <begin position="256"/>
        <end position="481"/>
    </location>
</feature>
<keyword evidence="1" id="KW-0813">Transport</keyword>
<keyword evidence="6" id="KW-1185">Reference proteome</keyword>
<dbReference type="GO" id="GO:0005524">
    <property type="term" value="F:ATP binding"/>
    <property type="evidence" value="ECO:0007669"/>
    <property type="project" value="UniProtKB-KW"/>
</dbReference>
<dbReference type="SUPFAM" id="SSF52540">
    <property type="entry name" value="P-loop containing nucleoside triphosphate hydrolases"/>
    <property type="match status" value="2"/>
</dbReference>
<dbReference type="GO" id="GO:0042626">
    <property type="term" value="F:ATPase-coupled transmembrane transporter activity"/>
    <property type="evidence" value="ECO:0007669"/>
    <property type="project" value="TreeGrafter"/>
</dbReference>
<dbReference type="InterPro" id="IPR003439">
    <property type="entry name" value="ABC_transporter-like_ATP-bd"/>
</dbReference>
<gene>
    <name evidence="5" type="ORF">SAMN02910344_00014</name>
</gene>
<keyword evidence="2" id="KW-0547">Nucleotide-binding</keyword>